<dbReference type="Proteomes" id="UP000528322">
    <property type="component" value="Unassembled WGS sequence"/>
</dbReference>
<comment type="similarity">
    <text evidence="1">Belongs to the IMPACT family.</text>
</comment>
<dbReference type="RefSeq" id="WP_183731531.1">
    <property type="nucleotide sequence ID" value="NZ_JACHID010000006.1"/>
</dbReference>
<evidence type="ECO:0000256" key="1">
    <source>
        <dbReference type="ARBA" id="ARBA00007665"/>
    </source>
</evidence>
<comment type="caution">
    <text evidence="3">The sequence shown here is derived from an EMBL/GenBank/DDBJ whole genome shotgun (WGS) entry which is preliminary data.</text>
</comment>
<dbReference type="EMBL" id="JACHID010000006">
    <property type="protein sequence ID" value="MBB5021937.1"/>
    <property type="molecule type" value="Genomic_DNA"/>
</dbReference>
<keyword evidence="4" id="KW-1185">Reference proteome</keyword>
<dbReference type="InterPro" id="IPR023582">
    <property type="entry name" value="Impact"/>
</dbReference>
<name>A0A7W7Y4M5_9BACT</name>
<dbReference type="Gene3D" id="3.30.230.30">
    <property type="entry name" value="Impact, N-terminal domain"/>
    <property type="match status" value="1"/>
</dbReference>
<dbReference type="Pfam" id="PF01205">
    <property type="entry name" value="Impact_N"/>
    <property type="match status" value="1"/>
</dbReference>
<dbReference type="AlphaFoldDB" id="A0A7W7Y4M5"/>
<evidence type="ECO:0000313" key="4">
    <source>
        <dbReference type="Proteomes" id="UP000528322"/>
    </source>
</evidence>
<protein>
    <submittedName>
        <fullName evidence="3">Putative YigZ family protein</fullName>
    </submittedName>
</protein>
<evidence type="ECO:0000259" key="2">
    <source>
        <dbReference type="Pfam" id="PF01205"/>
    </source>
</evidence>
<accession>A0A7W7Y4M5</accession>
<proteinExistence type="inferred from homology"/>
<dbReference type="SUPFAM" id="SSF54211">
    <property type="entry name" value="Ribosomal protein S5 domain 2-like"/>
    <property type="match status" value="1"/>
</dbReference>
<organism evidence="3 4">
    <name type="scientific">Desulfurispira natronophila</name>
    <dbReference type="NCBI Taxonomy" id="682562"/>
    <lineage>
        <taxon>Bacteria</taxon>
        <taxon>Pseudomonadati</taxon>
        <taxon>Chrysiogenota</taxon>
        <taxon>Chrysiogenia</taxon>
        <taxon>Chrysiogenales</taxon>
        <taxon>Chrysiogenaceae</taxon>
        <taxon>Desulfurispira</taxon>
    </lineage>
</organism>
<dbReference type="PANTHER" id="PTHR16301">
    <property type="entry name" value="IMPACT-RELATED"/>
    <property type="match status" value="1"/>
</dbReference>
<feature type="domain" description="Impact N-terminal" evidence="2">
    <location>
        <begin position="16"/>
        <end position="118"/>
    </location>
</feature>
<dbReference type="PANTHER" id="PTHR16301:SF20">
    <property type="entry name" value="IMPACT FAMILY MEMBER YIGZ"/>
    <property type="match status" value="1"/>
</dbReference>
<dbReference type="InterPro" id="IPR036956">
    <property type="entry name" value="Impact_N_sf"/>
</dbReference>
<evidence type="ECO:0000313" key="3">
    <source>
        <dbReference type="EMBL" id="MBB5021937.1"/>
    </source>
</evidence>
<gene>
    <name evidence="3" type="ORF">HNR37_001251</name>
</gene>
<dbReference type="GO" id="GO:0005737">
    <property type="term" value="C:cytoplasm"/>
    <property type="evidence" value="ECO:0007669"/>
    <property type="project" value="TreeGrafter"/>
</dbReference>
<dbReference type="GO" id="GO:0006446">
    <property type="term" value="P:regulation of translational initiation"/>
    <property type="evidence" value="ECO:0007669"/>
    <property type="project" value="TreeGrafter"/>
</dbReference>
<reference evidence="3 4" key="1">
    <citation type="submission" date="2020-08" db="EMBL/GenBank/DDBJ databases">
        <title>Genomic Encyclopedia of Type Strains, Phase IV (KMG-IV): sequencing the most valuable type-strain genomes for metagenomic binning, comparative biology and taxonomic classification.</title>
        <authorList>
            <person name="Goeker M."/>
        </authorList>
    </citation>
    <scope>NUCLEOTIDE SEQUENCE [LARGE SCALE GENOMIC DNA]</scope>
    <source>
        <strain evidence="3 4">DSM 22071</strain>
    </source>
</reference>
<sequence length="201" mass="21549">MPNSLAAAVETTLEIKKSRFLGRVEPVTSAEEGLEVVAQLRRQHPDAAHVCYCLLINGEVRQSDDGEPSGTAALPMLNVLRHKELDMVLATVVRYFGGVKLGAGGLVRAYTQAIADALRDARLCAPVVLGQATLMLDFAHESLLRRLVESAGLELEITYGQRIVAELNGEATALQTILQQLQEASGGSIEVVESDCGSQQP</sequence>
<dbReference type="InterPro" id="IPR020568">
    <property type="entry name" value="Ribosomal_Su5_D2-typ_SF"/>
</dbReference>
<dbReference type="InterPro" id="IPR001498">
    <property type="entry name" value="Impact_N"/>
</dbReference>